<dbReference type="InterPro" id="IPR032552">
    <property type="entry name" value="RSB_motif"/>
</dbReference>
<feature type="compositionally biased region" description="Basic and acidic residues" evidence="1">
    <location>
        <begin position="176"/>
        <end position="213"/>
    </location>
</feature>
<dbReference type="PROSITE" id="PS50800">
    <property type="entry name" value="SAP"/>
    <property type="match status" value="1"/>
</dbReference>
<dbReference type="SUPFAM" id="SSF54928">
    <property type="entry name" value="RNA-binding domain, RBD"/>
    <property type="match status" value="1"/>
</dbReference>
<dbReference type="InParanoid" id="A0A7J7DU58"/>
<feature type="compositionally biased region" description="Basic and acidic residues" evidence="1">
    <location>
        <begin position="287"/>
        <end position="307"/>
    </location>
</feature>
<protein>
    <submittedName>
        <fullName evidence="3">Apoptotic chromatin condensation inducer in the nucleus</fullName>
    </submittedName>
</protein>
<feature type="compositionally biased region" description="Polar residues" evidence="1">
    <location>
        <begin position="437"/>
        <end position="467"/>
    </location>
</feature>
<gene>
    <name evidence="3" type="ORF">HS088_TW03G00157</name>
</gene>
<dbReference type="SMART" id="SM00513">
    <property type="entry name" value="SAP"/>
    <property type="match status" value="1"/>
</dbReference>
<dbReference type="Pfam" id="PF02037">
    <property type="entry name" value="SAP"/>
    <property type="match status" value="1"/>
</dbReference>
<dbReference type="FunCoup" id="A0A7J7DU58">
    <property type="interactions" value="2190"/>
</dbReference>
<dbReference type="PANTHER" id="PTHR47031">
    <property type="entry name" value="SAP DNA-BINDING DOMAIN-CONTAINING PROTEIN"/>
    <property type="match status" value="1"/>
</dbReference>
<reference evidence="3 4" key="1">
    <citation type="journal article" date="2020" name="Nat. Commun.">
        <title>Genome of Tripterygium wilfordii and identification of cytochrome P450 involved in triptolide biosynthesis.</title>
        <authorList>
            <person name="Tu L."/>
            <person name="Su P."/>
            <person name="Zhang Z."/>
            <person name="Gao L."/>
            <person name="Wang J."/>
            <person name="Hu T."/>
            <person name="Zhou J."/>
            <person name="Zhang Y."/>
            <person name="Zhao Y."/>
            <person name="Liu Y."/>
            <person name="Song Y."/>
            <person name="Tong Y."/>
            <person name="Lu Y."/>
            <person name="Yang J."/>
            <person name="Xu C."/>
            <person name="Jia M."/>
            <person name="Peters R.J."/>
            <person name="Huang L."/>
            <person name="Gao W."/>
        </authorList>
    </citation>
    <scope>NUCLEOTIDE SEQUENCE [LARGE SCALE GENOMIC DNA]</scope>
    <source>
        <strain evidence="4">cv. XIE 37</strain>
        <tissue evidence="3">Leaf</tissue>
    </source>
</reference>
<sequence length="684" mass="75636">MSSQYPILDNRPIDQWKVTELKEELKRRKLTTRGLKDDLIKRLAEALRIERENAAKEVDDGFHLDPKPVVDVKNPELVSVVTETVKGPVDDVNVQVEVNDGAPTVIQGIVQEGSATASMKSSRVEEEKLLDHSTGVETSNLVTETVVAEVALKEQDEQNYASHGDNGNINNQLENEDPKPQLENEDSKPQLENEDSRPQLENEALKPPHEDPMLHSSAPNYQVSEVSPLLESPVKSDSISTDSVSINEKIELKDNIIDDNVKLELDVKPEIVGPSSSNLVAIGGESHPMDVEESHEKQASVEQKDDSNAVTEDMIIKNDSADVGYSEKLNLDRSSGDDSMEDDAVETKQIDSKYNDDELGDKSAKNELPVKEESLVDVVGDDSSAGKKDILAESRIRPAMPAEKRKLNDQEAGGNTEPLKRQRRWKSESLKVPEIKGSNSTPTTTPKGTFQSPGSKRNFSRSDSSLSEDAPKERVVPPSPKPPTNSLRIDRFLRPFTLKAVQELLGKTGQVTDFWMDHIKTHCYVTYSSVEEAMETRNAVYNLKWPSNGGCLLVAEFVDPQEVKIRVEAPQGPPHTPAVTVNNASTAPPAVITPQPSPSSRQQFSMQQLPPPPPILPPPPPLSKPPQVRERLTIAQPLEKVDLPIVTLDDLFRKTKSTPRIYYLPLSEEQVATKLAARSRATKQ</sequence>
<dbReference type="Pfam" id="PF16294">
    <property type="entry name" value="RSB_motif"/>
    <property type="match status" value="1"/>
</dbReference>
<organism evidence="3 4">
    <name type="scientific">Tripterygium wilfordii</name>
    <name type="common">Thunder God vine</name>
    <dbReference type="NCBI Taxonomy" id="458696"/>
    <lineage>
        <taxon>Eukaryota</taxon>
        <taxon>Viridiplantae</taxon>
        <taxon>Streptophyta</taxon>
        <taxon>Embryophyta</taxon>
        <taxon>Tracheophyta</taxon>
        <taxon>Spermatophyta</taxon>
        <taxon>Magnoliopsida</taxon>
        <taxon>eudicotyledons</taxon>
        <taxon>Gunneridae</taxon>
        <taxon>Pentapetalae</taxon>
        <taxon>rosids</taxon>
        <taxon>fabids</taxon>
        <taxon>Celastrales</taxon>
        <taxon>Celastraceae</taxon>
        <taxon>Tripterygium</taxon>
    </lineage>
</organism>
<dbReference type="InterPro" id="IPR003034">
    <property type="entry name" value="SAP_dom"/>
</dbReference>
<feature type="compositionally biased region" description="Basic and acidic residues" evidence="1">
    <location>
        <begin position="384"/>
        <end position="409"/>
    </location>
</feature>
<dbReference type="GO" id="GO:0003676">
    <property type="term" value="F:nucleic acid binding"/>
    <property type="evidence" value="ECO:0007669"/>
    <property type="project" value="InterPro"/>
</dbReference>
<dbReference type="AlphaFoldDB" id="A0A7J7DU58"/>
<evidence type="ECO:0000259" key="2">
    <source>
        <dbReference type="PROSITE" id="PS50800"/>
    </source>
</evidence>
<evidence type="ECO:0000313" key="3">
    <source>
        <dbReference type="EMBL" id="KAF5749831.1"/>
    </source>
</evidence>
<comment type="caution">
    <text evidence="3">The sequence shown here is derived from an EMBL/GenBank/DDBJ whole genome shotgun (WGS) entry which is preliminary data.</text>
</comment>
<dbReference type="InterPro" id="IPR036361">
    <property type="entry name" value="SAP_dom_sf"/>
</dbReference>
<feature type="compositionally biased region" description="Basic and acidic residues" evidence="1">
    <location>
        <begin position="425"/>
        <end position="434"/>
    </location>
</feature>
<feature type="compositionally biased region" description="Pro residues" evidence="1">
    <location>
        <begin position="609"/>
        <end position="624"/>
    </location>
</feature>
<feature type="compositionally biased region" description="Basic and acidic residues" evidence="1">
    <location>
        <begin position="345"/>
        <end position="374"/>
    </location>
</feature>
<dbReference type="Gene3D" id="1.10.720.30">
    <property type="entry name" value="SAP domain"/>
    <property type="match status" value="1"/>
</dbReference>
<evidence type="ECO:0000313" key="4">
    <source>
        <dbReference type="Proteomes" id="UP000593562"/>
    </source>
</evidence>
<feature type="compositionally biased region" description="Low complexity" evidence="1">
    <location>
        <begin position="598"/>
        <end position="608"/>
    </location>
</feature>
<proteinExistence type="predicted"/>
<dbReference type="OrthoDB" id="5348404at2759"/>
<feature type="region of interest" description="Disordered" evidence="1">
    <location>
        <begin position="273"/>
        <end position="486"/>
    </location>
</feature>
<dbReference type="EMBL" id="JAAARO010000003">
    <property type="protein sequence ID" value="KAF5749831.1"/>
    <property type="molecule type" value="Genomic_DNA"/>
</dbReference>
<accession>A0A7J7DU58</accession>
<dbReference type="PANTHER" id="PTHR47031:SF3">
    <property type="entry name" value="SAP DOMAIN-CONTAINING PROTEIN"/>
    <property type="match status" value="1"/>
</dbReference>
<dbReference type="InterPro" id="IPR034257">
    <property type="entry name" value="Acinus_RRM"/>
</dbReference>
<feature type="domain" description="SAP" evidence="2">
    <location>
        <begin position="13"/>
        <end position="47"/>
    </location>
</feature>
<feature type="region of interest" description="Disordered" evidence="1">
    <location>
        <begin position="158"/>
        <end position="217"/>
    </location>
</feature>
<keyword evidence="4" id="KW-1185">Reference proteome</keyword>
<dbReference type="InterPro" id="IPR035979">
    <property type="entry name" value="RBD_domain_sf"/>
</dbReference>
<dbReference type="CDD" id="cd12432">
    <property type="entry name" value="RRM_ACINU"/>
    <property type="match status" value="1"/>
</dbReference>
<evidence type="ECO:0000256" key="1">
    <source>
        <dbReference type="SAM" id="MobiDB-lite"/>
    </source>
</evidence>
<dbReference type="Proteomes" id="UP000593562">
    <property type="component" value="Unassembled WGS sequence"/>
</dbReference>
<dbReference type="SUPFAM" id="SSF68906">
    <property type="entry name" value="SAP domain"/>
    <property type="match status" value="1"/>
</dbReference>
<feature type="region of interest" description="Disordered" evidence="1">
    <location>
        <begin position="568"/>
        <end position="627"/>
    </location>
</feature>
<feature type="compositionally biased region" description="Polar residues" evidence="1">
    <location>
        <begin position="158"/>
        <end position="173"/>
    </location>
</feature>
<name>A0A7J7DU58_TRIWF</name>